<evidence type="ECO:0000313" key="5">
    <source>
        <dbReference type="Proteomes" id="UP000271889"/>
    </source>
</evidence>
<dbReference type="GO" id="GO:0046975">
    <property type="term" value="F:histone H3K36 methyltransferase activity"/>
    <property type="evidence" value="ECO:0007669"/>
    <property type="project" value="TreeGrafter"/>
</dbReference>
<accession>A0A3P7NEF7</accession>
<dbReference type="OrthoDB" id="5872915at2759"/>
<dbReference type="GO" id="GO:0015074">
    <property type="term" value="P:DNA integration"/>
    <property type="evidence" value="ECO:0007669"/>
    <property type="project" value="TreeGrafter"/>
</dbReference>
<dbReference type="GO" id="GO:0003697">
    <property type="term" value="F:single-stranded DNA binding"/>
    <property type="evidence" value="ECO:0007669"/>
    <property type="project" value="TreeGrafter"/>
</dbReference>
<dbReference type="PANTHER" id="PTHR46060">
    <property type="entry name" value="MARINER MOS1 TRANSPOSASE-LIKE PROTEIN"/>
    <property type="match status" value="1"/>
</dbReference>
<proteinExistence type="predicted"/>
<evidence type="ECO:0000313" key="4">
    <source>
        <dbReference type="EMBL" id="VDN35483.1"/>
    </source>
</evidence>
<dbReference type="Gene3D" id="1.10.10.10">
    <property type="entry name" value="Winged helix-like DNA-binding domain superfamily/Winged helix DNA-binding domain"/>
    <property type="match status" value="1"/>
</dbReference>
<dbReference type="Pfam" id="PF17906">
    <property type="entry name" value="HTH_48"/>
    <property type="match status" value="1"/>
</dbReference>
<dbReference type="GO" id="GO:0000014">
    <property type="term" value="F:single-stranded DNA endodeoxyribonuclease activity"/>
    <property type="evidence" value="ECO:0007669"/>
    <property type="project" value="TreeGrafter"/>
</dbReference>
<dbReference type="GO" id="GO:0006303">
    <property type="term" value="P:double-strand break repair via nonhomologous end joining"/>
    <property type="evidence" value="ECO:0007669"/>
    <property type="project" value="TreeGrafter"/>
</dbReference>
<dbReference type="Pfam" id="PF01022">
    <property type="entry name" value="HTH_5"/>
    <property type="match status" value="1"/>
</dbReference>
<keyword evidence="5" id="KW-1185">Reference proteome</keyword>
<evidence type="ECO:0000256" key="1">
    <source>
        <dbReference type="ARBA" id="ARBA00004123"/>
    </source>
</evidence>
<protein>
    <recommendedName>
        <fullName evidence="6">Mos1 transposase HTH domain-containing protein</fullName>
    </recommendedName>
</protein>
<name>A0A3P7NEF7_CYLGO</name>
<dbReference type="InterPro" id="IPR001845">
    <property type="entry name" value="HTH_ArsR_DNA-bd_dom"/>
</dbReference>
<dbReference type="Proteomes" id="UP000271889">
    <property type="component" value="Unassembled WGS sequence"/>
</dbReference>
<feature type="non-terminal residue" evidence="4">
    <location>
        <position position="114"/>
    </location>
</feature>
<dbReference type="SUPFAM" id="SSF46689">
    <property type="entry name" value="Homeodomain-like"/>
    <property type="match status" value="1"/>
</dbReference>
<evidence type="ECO:0008006" key="6">
    <source>
        <dbReference type="Google" id="ProtNLM"/>
    </source>
</evidence>
<dbReference type="GO" id="GO:0005634">
    <property type="term" value="C:nucleus"/>
    <property type="evidence" value="ECO:0007669"/>
    <property type="project" value="UniProtKB-SubCell"/>
</dbReference>
<dbReference type="GO" id="GO:0035861">
    <property type="term" value="C:site of double-strand break"/>
    <property type="evidence" value="ECO:0007669"/>
    <property type="project" value="TreeGrafter"/>
</dbReference>
<dbReference type="GO" id="GO:0003690">
    <property type="term" value="F:double-stranded DNA binding"/>
    <property type="evidence" value="ECO:0007669"/>
    <property type="project" value="TreeGrafter"/>
</dbReference>
<dbReference type="AlphaFoldDB" id="A0A3P7NEF7"/>
<evidence type="ECO:0000259" key="3">
    <source>
        <dbReference type="Pfam" id="PF17906"/>
    </source>
</evidence>
<sequence length="114" mass="13286">MSKQDFRLIYYYEFSLGRNATETARNINTVWGEGSVSEWTVRRWFKKFKDGDKNLEDKEGRGRPSLLDDDHLKTMVEDDPHLTVREIAEDLGVGHSTVAEHLSKIGKVKKMDKW</sequence>
<feature type="domain" description="HTH arsR-type" evidence="2">
    <location>
        <begin position="77"/>
        <end position="105"/>
    </location>
</feature>
<dbReference type="InterPro" id="IPR036388">
    <property type="entry name" value="WH-like_DNA-bd_sf"/>
</dbReference>
<dbReference type="InterPro" id="IPR041426">
    <property type="entry name" value="Mos1_HTH"/>
</dbReference>
<reference evidence="4 5" key="1">
    <citation type="submission" date="2018-11" db="EMBL/GenBank/DDBJ databases">
        <authorList>
            <consortium name="Pathogen Informatics"/>
        </authorList>
    </citation>
    <scope>NUCLEOTIDE SEQUENCE [LARGE SCALE GENOMIC DNA]</scope>
</reference>
<dbReference type="GO" id="GO:0044774">
    <property type="term" value="P:mitotic DNA integrity checkpoint signaling"/>
    <property type="evidence" value="ECO:0007669"/>
    <property type="project" value="TreeGrafter"/>
</dbReference>
<dbReference type="GO" id="GO:0044547">
    <property type="term" value="F:DNA topoisomerase binding"/>
    <property type="evidence" value="ECO:0007669"/>
    <property type="project" value="TreeGrafter"/>
</dbReference>
<evidence type="ECO:0000259" key="2">
    <source>
        <dbReference type="Pfam" id="PF01022"/>
    </source>
</evidence>
<dbReference type="GO" id="GO:0031297">
    <property type="term" value="P:replication fork processing"/>
    <property type="evidence" value="ECO:0007669"/>
    <property type="project" value="TreeGrafter"/>
</dbReference>
<dbReference type="GO" id="GO:0000793">
    <property type="term" value="C:condensed chromosome"/>
    <property type="evidence" value="ECO:0007669"/>
    <property type="project" value="TreeGrafter"/>
</dbReference>
<dbReference type="InterPro" id="IPR009057">
    <property type="entry name" value="Homeodomain-like_sf"/>
</dbReference>
<dbReference type="GO" id="GO:0000729">
    <property type="term" value="P:DNA double-strand break processing"/>
    <property type="evidence" value="ECO:0007669"/>
    <property type="project" value="TreeGrafter"/>
</dbReference>
<dbReference type="Gene3D" id="1.10.10.1450">
    <property type="match status" value="1"/>
</dbReference>
<dbReference type="GO" id="GO:0042800">
    <property type="term" value="F:histone H3K4 methyltransferase activity"/>
    <property type="evidence" value="ECO:0007669"/>
    <property type="project" value="TreeGrafter"/>
</dbReference>
<dbReference type="GO" id="GO:0003700">
    <property type="term" value="F:DNA-binding transcription factor activity"/>
    <property type="evidence" value="ECO:0007669"/>
    <property type="project" value="InterPro"/>
</dbReference>
<feature type="domain" description="Mos1 transposase HTH" evidence="3">
    <location>
        <begin position="3"/>
        <end position="52"/>
    </location>
</feature>
<dbReference type="EMBL" id="UYRV01127006">
    <property type="protein sequence ID" value="VDN35483.1"/>
    <property type="molecule type" value="Genomic_DNA"/>
</dbReference>
<organism evidence="4 5">
    <name type="scientific">Cylicostephanus goldi</name>
    <name type="common">Nematode worm</name>
    <dbReference type="NCBI Taxonomy" id="71465"/>
    <lineage>
        <taxon>Eukaryota</taxon>
        <taxon>Metazoa</taxon>
        <taxon>Ecdysozoa</taxon>
        <taxon>Nematoda</taxon>
        <taxon>Chromadorea</taxon>
        <taxon>Rhabditida</taxon>
        <taxon>Rhabditina</taxon>
        <taxon>Rhabditomorpha</taxon>
        <taxon>Strongyloidea</taxon>
        <taxon>Strongylidae</taxon>
        <taxon>Cylicostephanus</taxon>
    </lineage>
</organism>
<gene>
    <name evidence="4" type="ORF">CGOC_LOCUS12936</name>
</gene>
<dbReference type="PANTHER" id="PTHR46060:SF2">
    <property type="entry name" value="HISTONE-LYSINE N-METHYLTRANSFERASE SETMAR"/>
    <property type="match status" value="1"/>
</dbReference>
<comment type="subcellular location">
    <subcellularLocation>
        <location evidence="1">Nucleus</location>
    </subcellularLocation>
</comment>
<dbReference type="InterPro" id="IPR052709">
    <property type="entry name" value="Transposase-MT_Hybrid"/>
</dbReference>